<gene>
    <name evidence="1" type="ORF">Pcinc_043694</name>
</gene>
<keyword evidence="2" id="KW-1185">Reference proteome</keyword>
<dbReference type="Proteomes" id="UP001286313">
    <property type="component" value="Unassembled WGS sequence"/>
</dbReference>
<accession>A0AAE1BG84</accession>
<sequence>MAGGRGNKGRFPCLLLRLLRAGYRLLSILKPARHHAPHLEAELCYVWAAARTRLLLLARPRTPTHVTKLHSQVLFILWLCCYKAVARDVSESYHGSDL</sequence>
<evidence type="ECO:0000313" key="2">
    <source>
        <dbReference type="Proteomes" id="UP001286313"/>
    </source>
</evidence>
<name>A0AAE1BG84_PETCI</name>
<protein>
    <submittedName>
        <fullName evidence="1">Uncharacterized protein</fullName>
    </submittedName>
</protein>
<reference evidence="1" key="1">
    <citation type="submission" date="2023-10" db="EMBL/GenBank/DDBJ databases">
        <title>Genome assemblies of two species of porcelain crab, Petrolisthes cinctipes and Petrolisthes manimaculis (Anomura: Porcellanidae).</title>
        <authorList>
            <person name="Angst P."/>
        </authorList>
    </citation>
    <scope>NUCLEOTIDE SEQUENCE</scope>
    <source>
        <strain evidence="1">PB745_01</strain>
        <tissue evidence="1">Gill</tissue>
    </source>
</reference>
<dbReference type="EMBL" id="JAWQEG010008835">
    <property type="protein sequence ID" value="KAK3849557.1"/>
    <property type="molecule type" value="Genomic_DNA"/>
</dbReference>
<dbReference type="AlphaFoldDB" id="A0AAE1BG84"/>
<comment type="caution">
    <text evidence="1">The sequence shown here is derived from an EMBL/GenBank/DDBJ whole genome shotgun (WGS) entry which is preliminary data.</text>
</comment>
<organism evidence="1 2">
    <name type="scientific">Petrolisthes cinctipes</name>
    <name type="common">Flat porcelain crab</name>
    <dbReference type="NCBI Taxonomy" id="88211"/>
    <lineage>
        <taxon>Eukaryota</taxon>
        <taxon>Metazoa</taxon>
        <taxon>Ecdysozoa</taxon>
        <taxon>Arthropoda</taxon>
        <taxon>Crustacea</taxon>
        <taxon>Multicrustacea</taxon>
        <taxon>Malacostraca</taxon>
        <taxon>Eumalacostraca</taxon>
        <taxon>Eucarida</taxon>
        <taxon>Decapoda</taxon>
        <taxon>Pleocyemata</taxon>
        <taxon>Anomura</taxon>
        <taxon>Galatheoidea</taxon>
        <taxon>Porcellanidae</taxon>
        <taxon>Petrolisthes</taxon>
    </lineage>
</organism>
<evidence type="ECO:0000313" key="1">
    <source>
        <dbReference type="EMBL" id="KAK3849557.1"/>
    </source>
</evidence>
<proteinExistence type="predicted"/>